<dbReference type="GO" id="GO:0051536">
    <property type="term" value="F:iron-sulfur cluster binding"/>
    <property type="evidence" value="ECO:0007669"/>
    <property type="project" value="InterPro"/>
</dbReference>
<evidence type="ECO:0000259" key="1">
    <source>
        <dbReference type="PROSITE" id="PS51918"/>
    </source>
</evidence>
<dbReference type="PANTHER" id="PTHR43324">
    <property type="match status" value="1"/>
</dbReference>
<feature type="domain" description="Radical SAM core" evidence="1">
    <location>
        <begin position="167"/>
        <end position="429"/>
    </location>
</feature>
<gene>
    <name evidence="2" type="ORF">AKJ62_02980</name>
</gene>
<protein>
    <recommendedName>
        <fullName evidence="1">Radical SAM core domain-containing protein</fullName>
    </recommendedName>
</protein>
<dbReference type="SUPFAM" id="SSF102114">
    <property type="entry name" value="Radical SAM enzymes"/>
    <property type="match status" value="1"/>
</dbReference>
<dbReference type="AlphaFoldDB" id="A0A133U5T5"/>
<dbReference type="InterPro" id="IPR006638">
    <property type="entry name" value="Elp3/MiaA/NifB-like_rSAM"/>
</dbReference>
<reference evidence="2 3" key="1">
    <citation type="journal article" date="2016" name="Sci. Rep.">
        <title>Metabolic traits of an uncultured archaeal lineage -MSBL1- from brine pools of the Red Sea.</title>
        <authorList>
            <person name="Mwirichia R."/>
            <person name="Alam I."/>
            <person name="Rashid M."/>
            <person name="Vinu M."/>
            <person name="Ba-Alawi W."/>
            <person name="Anthony Kamau A."/>
            <person name="Kamanda Ngugi D."/>
            <person name="Goker M."/>
            <person name="Klenk H.P."/>
            <person name="Bajic V."/>
            <person name="Stingl U."/>
        </authorList>
    </citation>
    <scope>NUCLEOTIDE SEQUENCE [LARGE SCALE GENOMIC DNA]</scope>
    <source>
        <strain evidence="2">SCGC-AAA259D14</strain>
    </source>
</reference>
<evidence type="ECO:0000313" key="2">
    <source>
        <dbReference type="EMBL" id="KXA89506.1"/>
    </source>
</evidence>
<dbReference type="PROSITE" id="PS51918">
    <property type="entry name" value="RADICAL_SAM"/>
    <property type="match status" value="1"/>
</dbReference>
<dbReference type="Proteomes" id="UP000070589">
    <property type="component" value="Unassembled WGS sequence"/>
</dbReference>
<evidence type="ECO:0000313" key="3">
    <source>
        <dbReference type="Proteomes" id="UP000070589"/>
    </source>
</evidence>
<dbReference type="EMBL" id="LHXL01000034">
    <property type="protein sequence ID" value="KXA89506.1"/>
    <property type="molecule type" value="Genomic_DNA"/>
</dbReference>
<keyword evidence="3" id="KW-1185">Reference proteome</keyword>
<organism evidence="2 3">
    <name type="scientific">candidate division MSBL1 archaeon SCGC-AAA259D14</name>
    <dbReference type="NCBI Taxonomy" id="1698261"/>
    <lineage>
        <taxon>Archaea</taxon>
        <taxon>Methanobacteriati</taxon>
        <taxon>Methanobacteriota</taxon>
        <taxon>candidate division MSBL1</taxon>
    </lineage>
</organism>
<comment type="caution">
    <text evidence="2">The sequence shown here is derived from an EMBL/GenBank/DDBJ whole genome shotgun (WGS) entry which is preliminary data.</text>
</comment>
<proteinExistence type="predicted"/>
<name>A0A133U5T5_9EURY</name>
<dbReference type="PATRIC" id="fig|1698261.3.peg.596"/>
<accession>A0A133U5T5</accession>
<sequence>MREDFRRTEKKAETQVLVVDGYLDEPSLLGVPPYISPEPRLLAGVLEEECLDWEYVTADEYRVSGLPKADKILVYGGATVPGNYLSATPLSQREAEEISKNAGETFLGGPLARYENVSGYDHYVEKDFSAYFHDYLTGRPRDRWITPKERERWLVKGTEVVKRHPMYPDPLIAEMSMYRGCPRYFTGGCSFCSEPYYGEPVFREQDNIVREIKTLYDLGLRNFRLGGQSCTISYRAEGIGSREVPVPQPKEIKILFEDITETCPDIKVLHLDNANPAVISSYPQRSRKILKILVKHTSPGNVLALGMESADPEVIRQNNLNANPKQVEDSVRIINEIGRGRGVNGMPKLLPGINFLGGLKGESSNTYEKNFDFLEKIKNEGYLLRRINIRQVLSRKGEFKMDYKSDFVKFKKKVREKIDRPLLKKMLPRGTLLRDVYMEKREGNKTFGRQIATYPLLVGVEYPLDLGKYYDIAVTDYGYRSITGVHQPLPVSKASLRQLKAIPGVGEKRAAKIFRKQPNNEGEFKELFQEEDVVVKILKFLQFNQS</sequence>
<dbReference type="SMART" id="SM00729">
    <property type="entry name" value="Elp3"/>
    <property type="match status" value="1"/>
</dbReference>
<dbReference type="SFLD" id="SFLDG01082">
    <property type="entry name" value="B12-binding_domain_containing"/>
    <property type="match status" value="1"/>
</dbReference>
<dbReference type="InterPro" id="IPR023404">
    <property type="entry name" value="rSAM_horseshoe"/>
</dbReference>
<dbReference type="PANTHER" id="PTHR43324:SF1">
    <property type="entry name" value="RADICAL SAM CORE DOMAIN-CONTAINING PROTEIN"/>
    <property type="match status" value="1"/>
</dbReference>
<dbReference type="Gene3D" id="3.80.30.20">
    <property type="entry name" value="tm_1862 like domain"/>
    <property type="match status" value="1"/>
</dbReference>
<dbReference type="SFLD" id="SFLDS00029">
    <property type="entry name" value="Radical_SAM"/>
    <property type="match status" value="1"/>
</dbReference>
<dbReference type="Pfam" id="PF04055">
    <property type="entry name" value="Radical_SAM"/>
    <property type="match status" value="1"/>
</dbReference>
<dbReference type="InterPro" id="IPR058240">
    <property type="entry name" value="rSAM_sf"/>
</dbReference>
<dbReference type="InterPro" id="IPR007197">
    <property type="entry name" value="rSAM"/>
</dbReference>
<dbReference type="GO" id="GO:0003824">
    <property type="term" value="F:catalytic activity"/>
    <property type="evidence" value="ECO:0007669"/>
    <property type="project" value="InterPro"/>
</dbReference>